<keyword evidence="2" id="KW-1185">Reference proteome</keyword>
<evidence type="ECO:0000313" key="2">
    <source>
        <dbReference type="Proteomes" id="UP000297741"/>
    </source>
</evidence>
<organism evidence="1 2">
    <name type="scientific">Pseudotabrizicola sediminis</name>
    <dbReference type="NCBI Taxonomy" id="2486418"/>
    <lineage>
        <taxon>Bacteria</taxon>
        <taxon>Pseudomonadati</taxon>
        <taxon>Pseudomonadota</taxon>
        <taxon>Alphaproteobacteria</taxon>
        <taxon>Rhodobacterales</taxon>
        <taxon>Paracoccaceae</taxon>
        <taxon>Pseudotabrizicola</taxon>
    </lineage>
</organism>
<accession>A0ABY2KJK7</accession>
<dbReference type="Proteomes" id="UP000297741">
    <property type="component" value="Unassembled WGS sequence"/>
</dbReference>
<gene>
    <name evidence="1" type="ORF">EEB11_15355</name>
</gene>
<name>A0ABY2KJK7_9RHOB</name>
<evidence type="ECO:0000313" key="1">
    <source>
        <dbReference type="EMBL" id="TGD42145.1"/>
    </source>
</evidence>
<proteinExistence type="predicted"/>
<reference evidence="1 2" key="1">
    <citation type="submission" date="2018-11" db="EMBL/GenBank/DDBJ databases">
        <title>Tabrizicola sp. isolated from sediment of alpine lake.</title>
        <authorList>
            <person name="Liu Z."/>
        </authorList>
    </citation>
    <scope>NUCLEOTIDE SEQUENCE [LARGE SCALE GENOMIC DNA]</scope>
    <source>
        <strain evidence="1 2">DRYC-M-16</strain>
    </source>
</reference>
<comment type="caution">
    <text evidence="1">The sequence shown here is derived from an EMBL/GenBank/DDBJ whole genome shotgun (WGS) entry which is preliminary data.</text>
</comment>
<sequence length="151" mass="16822">MTGNMCRNRRVVNGLARGGRCVTVGFRKKEAPMRHLCIATLLALSFAIPVQSGPAHADLVIDGRAAQALHCSAMLFIVSSTLYDMGEIARNTRDTAQRAALVILDQVPGTEDQRRRAMVQRFDRIMTSRTPAQLVTEYNDTARWCRSAFLR</sequence>
<evidence type="ECO:0008006" key="3">
    <source>
        <dbReference type="Google" id="ProtNLM"/>
    </source>
</evidence>
<dbReference type="EMBL" id="RPEM01000011">
    <property type="protein sequence ID" value="TGD42145.1"/>
    <property type="molecule type" value="Genomic_DNA"/>
</dbReference>
<protein>
    <recommendedName>
        <fullName evidence="3">UrcA family protein</fullName>
    </recommendedName>
</protein>